<feature type="transmembrane region" description="Helical" evidence="5">
    <location>
        <begin position="161"/>
        <end position="179"/>
    </location>
</feature>
<dbReference type="Gene3D" id="1.10.3730.20">
    <property type="match status" value="1"/>
</dbReference>
<evidence type="ECO:0000256" key="2">
    <source>
        <dbReference type="ARBA" id="ARBA00022692"/>
    </source>
</evidence>
<protein>
    <recommendedName>
        <fullName evidence="6">EamA domain-containing protein</fullName>
    </recommendedName>
</protein>
<feature type="transmembrane region" description="Helical" evidence="5">
    <location>
        <begin position="12"/>
        <end position="31"/>
    </location>
</feature>
<dbReference type="SUPFAM" id="SSF103481">
    <property type="entry name" value="Multidrug resistance efflux transporter EmrE"/>
    <property type="match status" value="1"/>
</dbReference>
<comment type="subcellular location">
    <subcellularLocation>
        <location evidence="1">Membrane</location>
        <topology evidence="1">Multi-pass membrane protein</topology>
    </subcellularLocation>
</comment>
<dbReference type="Pfam" id="PF00892">
    <property type="entry name" value="EamA"/>
    <property type="match status" value="1"/>
</dbReference>
<feature type="non-terminal residue" evidence="7">
    <location>
        <position position="279"/>
    </location>
</feature>
<dbReference type="PANTHER" id="PTHR22911:SF6">
    <property type="entry name" value="SOLUTE CARRIER FAMILY 35 MEMBER G1"/>
    <property type="match status" value="1"/>
</dbReference>
<evidence type="ECO:0000313" key="7">
    <source>
        <dbReference type="EMBL" id="CAL1297646.1"/>
    </source>
</evidence>
<evidence type="ECO:0000256" key="4">
    <source>
        <dbReference type="ARBA" id="ARBA00023136"/>
    </source>
</evidence>
<name>A0AAV2BN09_9ARAC</name>
<keyword evidence="8" id="KW-1185">Reference proteome</keyword>
<feature type="transmembrane region" description="Helical" evidence="5">
    <location>
        <begin position="191"/>
        <end position="212"/>
    </location>
</feature>
<feature type="transmembrane region" description="Helical" evidence="5">
    <location>
        <begin position="127"/>
        <end position="149"/>
    </location>
</feature>
<feature type="domain" description="EamA" evidence="6">
    <location>
        <begin position="12"/>
        <end position="142"/>
    </location>
</feature>
<dbReference type="EMBL" id="CAXIEN010000433">
    <property type="protein sequence ID" value="CAL1297646.1"/>
    <property type="molecule type" value="Genomic_DNA"/>
</dbReference>
<feature type="transmembrane region" description="Helical" evidence="5">
    <location>
        <begin position="101"/>
        <end position="120"/>
    </location>
</feature>
<reference evidence="7 8" key="1">
    <citation type="submission" date="2024-04" db="EMBL/GenBank/DDBJ databases">
        <authorList>
            <person name="Rising A."/>
            <person name="Reimegard J."/>
            <person name="Sonavane S."/>
            <person name="Akerstrom W."/>
            <person name="Nylinder S."/>
            <person name="Hedman E."/>
            <person name="Kallberg Y."/>
        </authorList>
    </citation>
    <scope>NUCLEOTIDE SEQUENCE [LARGE SCALE GENOMIC DNA]</scope>
</reference>
<evidence type="ECO:0000256" key="1">
    <source>
        <dbReference type="ARBA" id="ARBA00004141"/>
    </source>
</evidence>
<dbReference type="GO" id="GO:0016020">
    <property type="term" value="C:membrane"/>
    <property type="evidence" value="ECO:0007669"/>
    <property type="project" value="UniProtKB-SubCell"/>
</dbReference>
<dbReference type="Proteomes" id="UP001497382">
    <property type="component" value="Unassembled WGS sequence"/>
</dbReference>
<feature type="transmembrane region" description="Helical" evidence="5">
    <location>
        <begin position="73"/>
        <end position="95"/>
    </location>
</feature>
<evidence type="ECO:0000259" key="6">
    <source>
        <dbReference type="Pfam" id="PF00892"/>
    </source>
</evidence>
<dbReference type="InterPro" id="IPR000620">
    <property type="entry name" value="EamA_dom"/>
</dbReference>
<evidence type="ECO:0000256" key="3">
    <source>
        <dbReference type="ARBA" id="ARBA00022989"/>
    </source>
</evidence>
<dbReference type="InterPro" id="IPR037185">
    <property type="entry name" value="EmrE-like"/>
</dbReference>
<comment type="caution">
    <text evidence="7">The sequence shown here is derived from an EMBL/GenBank/DDBJ whole genome shotgun (WGS) entry which is preliminary data.</text>
</comment>
<feature type="transmembrane region" description="Helical" evidence="5">
    <location>
        <begin position="224"/>
        <end position="244"/>
    </location>
</feature>
<accession>A0AAV2BN09</accession>
<dbReference type="AlphaFoldDB" id="A0AAV2BN09"/>
<proteinExistence type="predicted"/>
<keyword evidence="4 5" id="KW-0472">Membrane</keyword>
<evidence type="ECO:0000313" key="8">
    <source>
        <dbReference type="Proteomes" id="UP001497382"/>
    </source>
</evidence>
<keyword evidence="3 5" id="KW-1133">Transmembrane helix</keyword>
<gene>
    <name evidence="7" type="ORF">LARSCL_LOCUS20420</name>
</gene>
<keyword evidence="2 5" id="KW-0812">Transmembrane</keyword>
<sequence length="279" mass="30770">MSTKSRKASLFKGLFFAMLSGVSFSIVSVIVKQMKNLHPGQLALYRLIATFVMTMPETVKLGQNPLGPPGFRFLLVLRGVFGGLGIFLNFIAFRYLGLGEASAIIFSSPVFVTIFAKIFFKEPCSTLQSIAVIFTVVGIIFTTKLPARLTEIHVEYTTEKIYGLLAAIFSLFFVTATHLCSRKARSVDRSIAIFSFSWVGGLVTAFLTALLGNFQWPHCGIQRIYILLLALLSYGGQMFLMVAFQCEYAGPVATVRAAADIGPAFLWQIVIFHDVPDSY</sequence>
<dbReference type="PANTHER" id="PTHR22911">
    <property type="entry name" value="ACYL-MALONYL CONDENSING ENZYME-RELATED"/>
    <property type="match status" value="1"/>
</dbReference>
<organism evidence="7 8">
    <name type="scientific">Larinioides sclopetarius</name>
    <dbReference type="NCBI Taxonomy" id="280406"/>
    <lineage>
        <taxon>Eukaryota</taxon>
        <taxon>Metazoa</taxon>
        <taxon>Ecdysozoa</taxon>
        <taxon>Arthropoda</taxon>
        <taxon>Chelicerata</taxon>
        <taxon>Arachnida</taxon>
        <taxon>Araneae</taxon>
        <taxon>Araneomorphae</taxon>
        <taxon>Entelegynae</taxon>
        <taxon>Araneoidea</taxon>
        <taxon>Araneidae</taxon>
        <taxon>Larinioides</taxon>
    </lineage>
</organism>
<evidence type="ECO:0000256" key="5">
    <source>
        <dbReference type="SAM" id="Phobius"/>
    </source>
</evidence>